<feature type="compositionally biased region" description="Basic and acidic residues" evidence="1">
    <location>
        <begin position="82"/>
        <end position="107"/>
    </location>
</feature>
<dbReference type="InterPro" id="IPR036691">
    <property type="entry name" value="Endo/exonu/phosph_ase_sf"/>
</dbReference>
<dbReference type="SMART" id="SM00128">
    <property type="entry name" value="IPPc"/>
    <property type="match status" value="1"/>
</dbReference>
<dbReference type="PANTHER" id="PTHR11200:SF275">
    <property type="entry name" value="LD06095P"/>
    <property type="match status" value="1"/>
</dbReference>
<reference evidence="3 4" key="1">
    <citation type="submission" date="2019-02" db="EMBL/GenBank/DDBJ databases">
        <title>Genome sequencing of the rare red list fungi Antrodiella citrinella (Flaviporus citrinellus).</title>
        <authorList>
            <person name="Buettner E."/>
            <person name="Kellner H."/>
        </authorList>
    </citation>
    <scope>NUCLEOTIDE SEQUENCE [LARGE SCALE GENOMIC DNA]</scope>
    <source>
        <strain evidence="3 4">DSM 108506</strain>
    </source>
</reference>
<evidence type="ECO:0000256" key="1">
    <source>
        <dbReference type="SAM" id="MobiDB-lite"/>
    </source>
</evidence>
<name>A0A4S4MW91_9APHY</name>
<dbReference type="GO" id="GO:0004439">
    <property type="term" value="F:phosphatidylinositol-4,5-bisphosphate 5-phosphatase activity"/>
    <property type="evidence" value="ECO:0007669"/>
    <property type="project" value="TreeGrafter"/>
</dbReference>
<feature type="compositionally biased region" description="Acidic residues" evidence="1">
    <location>
        <begin position="491"/>
        <end position="500"/>
    </location>
</feature>
<accession>A0A4S4MW91</accession>
<feature type="domain" description="Inositol polyphosphate-related phosphatase" evidence="2">
    <location>
        <begin position="171"/>
        <end position="454"/>
    </location>
</feature>
<dbReference type="Pfam" id="PF22669">
    <property type="entry name" value="Exo_endo_phos2"/>
    <property type="match status" value="1"/>
</dbReference>
<feature type="compositionally biased region" description="Basic and acidic residues" evidence="1">
    <location>
        <begin position="629"/>
        <end position="638"/>
    </location>
</feature>
<dbReference type="OrthoDB" id="405996at2759"/>
<dbReference type="AlphaFoldDB" id="A0A4S4MW91"/>
<dbReference type="InterPro" id="IPR000300">
    <property type="entry name" value="IPPc"/>
</dbReference>
<feature type="region of interest" description="Disordered" evidence="1">
    <location>
        <begin position="460"/>
        <end position="500"/>
    </location>
</feature>
<dbReference type="Proteomes" id="UP000308730">
    <property type="component" value="Unassembled WGS sequence"/>
</dbReference>
<feature type="region of interest" description="Disordered" evidence="1">
    <location>
        <begin position="564"/>
        <end position="639"/>
    </location>
</feature>
<dbReference type="Gene3D" id="3.60.10.10">
    <property type="entry name" value="Endonuclease/exonuclease/phosphatase"/>
    <property type="match status" value="1"/>
</dbReference>
<dbReference type="GO" id="GO:0046856">
    <property type="term" value="P:phosphatidylinositol dephosphorylation"/>
    <property type="evidence" value="ECO:0007669"/>
    <property type="project" value="InterPro"/>
</dbReference>
<protein>
    <recommendedName>
        <fullName evidence="2">Inositol polyphosphate-related phosphatase domain-containing protein</fullName>
    </recommendedName>
</protein>
<dbReference type="EMBL" id="SGPM01000074">
    <property type="protein sequence ID" value="THH30619.1"/>
    <property type="molecule type" value="Genomic_DNA"/>
</dbReference>
<feature type="region of interest" description="Disordered" evidence="1">
    <location>
        <begin position="74"/>
        <end position="166"/>
    </location>
</feature>
<dbReference type="SUPFAM" id="SSF56219">
    <property type="entry name" value="DNase I-like"/>
    <property type="match status" value="1"/>
</dbReference>
<comment type="caution">
    <text evidence="3">The sequence shown here is derived from an EMBL/GenBank/DDBJ whole genome shotgun (WGS) entry which is preliminary data.</text>
</comment>
<keyword evidence="4" id="KW-1185">Reference proteome</keyword>
<dbReference type="PANTHER" id="PTHR11200">
    <property type="entry name" value="INOSITOL 5-PHOSPHATASE"/>
    <property type="match status" value="1"/>
</dbReference>
<sequence>METPKFIKIRMLTWNMYDSLPKGDLEELLGSSRAADPAYIPLDAQTTIPDLPADDELYHLVVVACQECPTVSGIPRGLGAPEFKRKERGDRDKSKEKDRDDLPDRPHSRQQLVADSEKSKDAEEKESREHSRSTHRFNLHKELSQHRISRDDIPSSAGLSVHSDHTHHPSYGWSAMLEDWYVDGGKHCEHPLGPSKPPVLDVPIGDEHARVSEDITISPKAKSAGDLNAHVDVKASSKGPYELLVKERMMGLYLAVFINRDIKGLVRGTSKSSVTAGLIGGRVGNKGAIGVSINLNGKTFLFINAHLAAHGGKMQHRLANLTKIKTELAVDSFLSSDDPRLMQEDLTERFDHTFFCGDLNFRLDITRLHADWLISRKDYEQALAFDELRKVMARGDAFVGFQEGAINFPPTFKYDVARPIKRSKHSIKRSAKAIGSDPLLHEKILTEIEEQEREEHAALLRGDDMEDEEEGGEATSIASTAWTSNSRYTGDAEEDDREDEEYFPFDPDTVASTRANAGNNNVVHKVLNVPAVNKAKAKWMSILHSPGAKNRWSKLRPKLDVDHIQPPPSPIFMSATFPPTPDTPATPGVNLTLEEDEKLLKPTRNSGSGRISPTKPRRKSDEIEDAEDADKGVYDSSHKQRVPSWYVLPSVY</sequence>
<feature type="compositionally biased region" description="Basic and acidic residues" evidence="1">
    <location>
        <begin position="115"/>
        <end position="132"/>
    </location>
</feature>
<evidence type="ECO:0000259" key="2">
    <source>
        <dbReference type="SMART" id="SM00128"/>
    </source>
</evidence>
<feature type="compositionally biased region" description="Basic and acidic residues" evidence="1">
    <location>
        <begin position="139"/>
        <end position="153"/>
    </location>
</feature>
<evidence type="ECO:0000313" key="3">
    <source>
        <dbReference type="EMBL" id="THH30619.1"/>
    </source>
</evidence>
<gene>
    <name evidence="3" type="ORF">EUX98_g3589</name>
</gene>
<dbReference type="InterPro" id="IPR046985">
    <property type="entry name" value="IP5"/>
</dbReference>
<feature type="compositionally biased region" description="Polar residues" evidence="1">
    <location>
        <begin position="476"/>
        <end position="488"/>
    </location>
</feature>
<proteinExistence type="predicted"/>
<organism evidence="3 4">
    <name type="scientific">Antrodiella citrinella</name>
    <dbReference type="NCBI Taxonomy" id="2447956"/>
    <lineage>
        <taxon>Eukaryota</taxon>
        <taxon>Fungi</taxon>
        <taxon>Dikarya</taxon>
        <taxon>Basidiomycota</taxon>
        <taxon>Agaricomycotina</taxon>
        <taxon>Agaricomycetes</taxon>
        <taxon>Polyporales</taxon>
        <taxon>Steccherinaceae</taxon>
        <taxon>Antrodiella</taxon>
    </lineage>
</organism>
<evidence type="ECO:0000313" key="4">
    <source>
        <dbReference type="Proteomes" id="UP000308730"/>
    </source>
</evidence>